<dbReference type="Proteomes" id="UP000221469">
    <property type="component" value="Segment"/>
</dbReference>
<protein>
    <submittedName>
        <fullName evidence="1">Uncharacterized protein</fullName>
    </submittedName>
</protein>
<evidence type="ECO:0000313" key="1">
    <source>
        <dbReference type="EMBL" id="ALF00638.1"/>
    </source>
</evidence>
<sequence length="177" mass="20098">MAITEAPFDHEGNMVSYPDDLVGWERYTDDDGNERHRAIRPTMLPVEPFYDEFEIVDIELGRSAKRLVLKSRHTGKTYPLFVADIVKLLQDNGTVLKGTWGVAKRGQNYGIKQIEPPQVDKYKPLLGKQVKVTLDNDDPKAIATGTLLSFSDDGEVVVQDEMGFVHYCWPNLKMEEI</sequence>
<evidence type="ECO:0000313" key="2">
    <source>
        <dbReference type="Proteomes" id="UP000221469"/>
    </source>
</evidence>
<reference evidence="1 2" key="1">
    <citation type="submission" date="2015-08" db="EMBL/GenBank/DDBJ databases">
        <authorList>
            <person name="Barekzi N."/>
            <person name="Doss J.H."/>
            <person name="Bluford J."/>
            <person name="Fizer S."/>
            <person name="Garofalo A.E."/>
            <person name="Gasalao M.B."/>
            <person name="Griffin J."/>
            <person name="Henderson C.M."/>
            <person name="Hyre A.N."/>
            <person name="Irons L.B."/>
            <person name="Jafree E."/>
            <person name="Kanda K."/>
            <person name="Matthews D."/>
            <person name="Mclaren B."/>
            <person name="Moriarty A."/>
            <person name="Northam N."/>
            <person name="Ryan M."/>
            <person name="Smith D.E."/>
            <person name="Vanselow D."/>
            <person name="Welch J."/>
            <person name="Gauthier D."/>
            <person name="Anders K.R."/>
            <person name="Bradley K.W."/>
            <person name="Asai D.J."/>
            <person name="Bowman C.A."/>
            <person name="Russell D.A."/>
            <person name="Pope W.H."/>
            <person name="Jacobs-Sera D."/>
            <person name="Hendrix R.W."/>
            <person name="Hatfull G.F."/>
        </authorList>
    </citation>
    <scope>NUCLEOTIDE SEQUENCE [LARGE SCALE GENOMIC DNA]</scope>
</reference>
<organism evidence="1 2">
    <name type="scientific">Mycobacterium phage Bricole</name>
    <dbReference type="NCBI Taxonomy" id="1718601"/>
    <lineage>
        <taxon>Viruses</taxon>
        <taxon>Duplodnaviria</taxon>
        <taxon>Heunggongvirae</taxon>
        <taxon>Uroviricota</taxon>
        <taxon>Caudoviricetes</taxon>
        <taxon>Vilmaviridae</taxon>
        <taxon>Mclasvirinae</taxon>
        <taxon>Bongovirus</taxon>
        <taxon>Bongovirus bongo</taxon>
    </lineage>
</organism>
<proteinExistence type="predicted"/>
<accession>A0A0M5M106</accession>
<name>A0A0M5M106_9CAUD</name>
<dbReference type="EMBL" id="KT591491">
    <property type="protein sequence ID" value="ALF00638.1"/>
    <property type="molecule type" value="Genomic_DNA"/>
</dbReference>
<gene>
    <name evidence="1" type="ORF">SEA_BRICOLE_132</name>
</gene>